<protein>
    <submittedName>
        <fullName evidence="10">Cytochrome c-551</fullName>
    </submittedName>
</protein>
<dbReference type="InterPro" id="IPR054782">
    <property type="entry name" value="Cytochro_C551"/>
</dbReference>
<evidence type="ECO:0000256" key="3">
    <source>
        <dbReference type="ARBA" id="ARBA00022723"/>
    </source>
</evidence>
<evidence type="ECO:0000256" key="7">
    <source>
        <dbReference type="SAM" id="MobiDB-lite"/>
    </source>
</evidence>
<accession>A0ABN0ZGN8</accession>
<keyword evidence="2 6" id="KW-0349">Heme</keyword>
<keyword evidence="8" id="KW-0732">Signal</keyword>
<dbReference type="PANTHER" id="PTHR37823">
    <property type="entry name" value="CYTOCHROME C-553-LIKE"/>
    <property type="match status" value="1"/>
</dbReference>
<evidence type="ECO:0000259" key="9">
    <source>
        <dbReference type="PROSITE" id="PS51007"/>
    </source>
</evidence>
<gene>
    <name evidence="10" type="primary">cccB</name>
    <name evidence="10" type="ORF">GCM10008983_25610</name>
</gene>
<reference evidence="10 11" key="1">
    <citation type="journal article" date="2019" name="Int. J. Syst. Evol. Microbiol.">
        <title>The Global Catalogue of Microorganisms (GCM) 10K type strain sequencing project: providing services to taxonomists for standard genome sequencing and annotation.</title>
        <authorList>
            <consortium name="The Broad Institute Genomics Platform"/>
            <consortium name="The Broad Institute Genome Sequencing Center for Infectious Disease"/>
            <person name="Wu L."/>
            <person name="Ma J."/>
        </authorList>
    </citation>
    <scope>NUCLEOTIDE SEQUENCE [LARGE SCALE GENOMIC DNA]</scope>
    <source>
        <strain evidence="10 11">JCM 12149</strain>
    </source>
</reference>
<evidence type="ECO:0000256" key="4">
    <source>
        <dbReference type="ARBA" id="ARBA00022982"/>
    </source>
</evidence>
<comment type="caution">
    <text evidence="10">The sequence shown here is derived from an EMBL/GenBank/DDBJ whole genome shotgun (WGS) entry which is preliminary data.</text>
</comment>
<evidence type="ECO:0000256" key="6">
    <source>
        <dbReference type="PROSITE-ProRule" id="PRU00433"/>
    </source>
</evidence>
<feature type="chain" id="PRO_5045035922" evidence="8">
    <location>
        <begin position="21"/>
        <end position="122"/>
    </location>
</feature>
<dbReference type="PIRSF" id="PIRSF000025">
    <property type="entry name" value="Cytc_Bsub_c550"/>
    <property type="match status" value="1"/>
</dbReference>
<dbReference type="EMBL" id="BAAADM010000055">
    <property type="protein sequence ID" value="GAA0446618.1"/>
    <property type="molecule type" value="Genomic_DNA"/>
</dbReference>
<feature type="signal peptide" evidence="8">
    <location>
        <begin position="1"/>
        <end position="20"/>
    </location>
</feature>
<dbReference type="Gene3D" id="1.10.760.10">
    <property type="entry name" value="Cytochrome c-like domain"/>
    <property type="match status" value="1"/>
</dbReference>
<organism evidence="10 11">
    <name type="scientific">Lentibacillus halophilus</name>
    <dbReference type="NCBI Taxonomy" id="295065"/>
    <lineage>
        <taxon>Bacteria</taxon>
        <taxon>Bacillati</taxon>
        <taxon>Bacillota</taxon>
        <taxon>Bacilli</taxon>
        <taxon>Bacillales</taxon>
        <taxon>Bacillaceae</taxon>
        <taxon>Lentibacillus</taxon>
    </lineage>
</organism>
<evidence type="ECO:0000313" key="10">
    <source>
        <dbReference type="EMBL" id="GAA0446618.1"/>
    </source>
</evidence>
<evidence type="ECO:0000256" key="2">
    <source>
        <dbReference type="ARBA" id="ARBA00022617"/>
    </source>
</evidence>
<evidence type="ECO:0000256" key="1">
    <source>
        <dbReference type="ARBA" id="ARBA00022448"/>
    </source>
</evidence>
<name>A0ABN0ZGN8_9BACI</name>
<dbReference type="InterPro" id="IPR009056">
    <property type="entry name" value="Cyt_c-like_dom"/>
</dbReference>
<keyword evidence="5 6" id="KW-0408">Iron</keyword>
<dbReference type="InterPro" id="IPR051811">
    <property type="entry name" value="Cytochrome_c550/c551-like"/>
</dbReference>
<dbReference type="InterPro" id="IPR012218">
    <property type="entry name" value="Cyt_c_BACSU-c550-type"/>
</dbReference>
<sequence>MKKALLSVLFGMALVLGACGGGDDGGTDDGGNGDNGTGTEESTGENGGTTTAGAEEIFQNNCASCHGSDLSGQVGPDLTSVGSKYSADEIADIIKNGKGQMQAQDVSKENRETVASWLAEKK</sequence>
<dbReference type="Proteomes" id="UP001501459">
    <property type="component" value="Unassembled WGS sequence"/>
</dbReference>
<dbReference type="RefSeq" id="WP_343753842.1">
    <property type="nucleotide sequence ID" value="NZ_BAAADM010000055.1"/>
</dbReference>
<feature type="domain" description="Cytochrome c" evidence="9">
    <location>
        <begin position="49"/>
        <end position="122"/>
    </location>
</feature>
<feature type="compositionally biased region" description="Gly residues" evidence="7">
    <location>
        <begin position="21"/>
        <end position="36"/>
    </location>
</feature>
<keyword evidence="1" id="KW-0813">Transport</keyword>
<dbReference type="PROSITE" id="PS51257">
    <property type="entry name" value="PROKAR_LIPOPROTEIN"/>
    <property type="match status" value="1"/>
</dbReference>
<keyword evidence="3 6" id="KW-0479">Metal-binding</keyword>
<dbReference type="PROSITE" id="PS51007">
    <property type="entry name" value="CYTC"/>
    <property type="match status" value="1"/>
</dbReference>
<dbReference type="SUPFAM" id="SSF46626">
    <property type="entry name" value="Cytochrome c"/>
    <property type="match status" value="1"/>
</dbReference>
<feature type="region of interest" description="Disordered" evidence="7">
    <location>
        <begin position="98"/>
        <end position="122"/>
    </location>
</feature>
<dbReference type="PANTHER" id="PTHR37823:SF4">
    <property type="entry name" value="MENAQUINOL-CYTOCHROME C REDUCTASE CYTOCHROME B_C SUBUNIT"/>
    <property type="match status" value="1"/>
</dbReference>
<dbReference type="Pfam" id="PF13442">
    <property type="entry name" value="Cytochrome_CBB3"/>
    <property type="match status" value="1"/>
</dbReference>
<feature type="region of interest" description="Disordered" evidence="7">
    <location>
        <begin position="21"/>
        <end position="52"/>
    </location>
</feature>
<keyword evidence="4" id="KW-0249">Electron transport</keyword>
<evidence type="ECO:0000256" key="8">
    <source>
        <dbReference type="SAM" id="SignalP"/>
    </source>
</evidence>
<proteinExistence type="predicted"/>
<dbReference type="InterPro" id="IPR036909">
    <property type="entry name" value="Cyt_c-like_dom_sf"/>
</dbReference>
<evidence type="ECO:0000256" key="5">
    <source>
        <dbReference type="ARBA" id="ARBA00023004"/>
    </source>
</evidence>
<dbReference type="NCBIfam" id="NF045774">
    <property type="entry name" value="cytochro_C551"/>
    <property type="match status" value="1"/>
</dbReference>
<evidence type="ECO:0000313" key="11">
    <source>
        <dbReference type="Proteomes" id="UP001501459"/>
    </source>
</evidence>
<keyword evidence="11" id="KW-1185">Reference proteome</keyword>